<dbReference type="InterPro" id="IPR001254">
    <property type="entry name" value="Trypsin_dom"/>
</dbReference>
<keyword evidence="9" id="KW-1185">Reference proteome</keyword>
<feature type="region of interest" description="Disordered" evidence="6">
    <location>
        <begin position="47"/>
        <end position="66"/>
    </location>
</feature>
<dbReference type="PRINTS" id="PR00722">
    <property type="entry name" value="CHYMOTRYPSIN"/>
</dbReference>
<evidence type="ECO:0000256" key="2">
    <source>
        <dbReference type="ARBA" id="ARBA00022801"/>
    </source>
</evidence>
<feature type="domain" description="Peptidase S1" evidence="8">
    <location>
        <begin position="174"/>
        <end position="408"/>
    </location>
</feature>
<dbReference type="InterPro" id="IPR018114">
    <property type="entry name" value="TRYPSIN_HIS"/>
</dbReference>
<proteinExistence type="predicted"/>
<dbReference type="InterPro" id="IPR001314">
    <property type="entry name" value="Peptidase_S1A"/>
</dbReference>
<reference evidence="10" key="1">
    <citation type="submission" date="2025-08" db="UniProtKB">
        <authorList>
            <consortium name="RefSeq"/>
        </authorList>
    </citation>
    <scope>IDENTIFICATION</scope>
    <source>
        <tissue evidence="10">Whole body</tissue>
    </source>
</reference>
<dbReference type="Proteomes" id="UP000694846">
    <property type="component" value="Unplaced"/>
</dbReference>
<gene>
    <name evidence="10" type="primary">LOC112686097</name>
</gene>
<dbReference type="OrthoDB" id="10004439at2759"/>
<dbReference type="GO" id="GO:0006508">
    <property type="term" value="P:proteolysis"/>
    <property type="evidence" value="ECO:0007669"/>
    <property type="project" value="UniProtKB-KW"/>
</dbReference>
<evidence type="ECO:0000256" key="1">
    <source>
        <dbReference type="ARBA" id="ARBA00022670"/>
    </source>
</evidence>
<keyword evidence="1 5" id="KW-0645">Protease</keyword>
<accession>A0A8B8FUI7</accession>
<organism evidence="9 10">
    <name type="scientific">Sipha flava</name>
    <name type="common">yellow sugarcane aphid</name>
    <dbReference type="NCBI Taxonomy" id="143950"/>
    <lineage>
        <taxon>Eukaryota</taxon>
        <taxon>Metazoa</taxon>
        <taxon>Ecdysozoa</taxon>
        <taxon>Arthropoda</taxon>
        <taxon>Hexapoda</taxon>
        <taxon>Insecta</taxon>
        <taxon>Pterygota</taxon>
        <taxon>Neoptera</taxon>
        <taxon>Paraneoptera</taxon>
        <taxon>Hemiptera</taxon>
        <taxon>Sternorrhyncha</taxon>
        <taxon>Aphidomorpha</taxon>
        <taxon>Aphidoidea</taxon>
        <taxon>Aphididae</taxon>
        <taxon>Sipha</taxon>
    </lineage>
</organism>
<evidence type="ECO:0000256" key="3">
    <source>
        <dbReference type="ARBA" id="ARBA00022825"/>
    </source>
</evidence>
<dbReference type="AlphaFoldDB" id="A0A8B8FUI7"/>
<dbReference type="PANTHER" id="PTHR24264">
    <property type="entry name" value="TRYPSIN-RELATED"/>
    <property type="match status" value="1"/>
</dbReference>
<feature type="chain" id="PRO_5033995322" evidence="7">
    <location>
        <begin position="24"/>
        <end position="409"/>
    </location>
</feature>
<protein>
    <submittedName>
        <fullName evidence="10">Trypsin-like</fullName>
    </submittedName>
</protein>
<evidence type="ECO:0000313" key="9">
    <source>
        <dbReference type="Proteomes" id="UP000694846"/>
    </source>
</evidence>
<dbReference type="InterPro" id="IPR000884">
    <property type="entry name" value="TSP1_rpt"/>
</dbReference>
<sequence length="409" mass="45404">MRTAIFLRWFLLFFTQTPMDVLCANGQYYSGPPSYYAVDYSPRTSSSNASDGRNALSDGARTFPNGFQTERVRGRHRRKRIYSDWSDWSPCSEKCSTVRQRHCIRSTVCGSSVVTERSYCLTTSRCPGLAMDRESPAPNKGHAAVNWTCGGASVDPAAAAVPYAFETPRYSVKIMGGRQSEKLRWPWQVAVFNGRKKLVCGGTLVAPGWVLTAAHCTRRKLSVRLNEHDLSVDEGDEFDVGVDRVVVHPEYNPNTIDNDMALLKLRSSDTETNGGYHPQPACLPVSDFHQTKRKPALCVVLGWGKVRSQHSYGSHVLREARVPIVGRRTCRAAYRRYLITENMMCAGYRDGRSDTCAGDSGGPLLCRMRGRWTVVGVTSFGDGCGRRAKYGVYATVANNVRWIVSAITG</sequence>
<dbReference type="InterPro" id="IPR043504">
    <property type="entry name" value="Peptidase_S1_PA_chymotrypsin"/>
</dbReference>
<name>A0A8B8FUI7_9HEMI</name>
<dbReference type="GO" id="GO:0005615">
    <property type="term" value="C:extracellular space"/>
    <property type="evidence" value="ECO:0007669"/>
    <property type="project" value="TreeGrafter"/>
</dbReference>
<evidence type="ECO:0000256" key="4">
    <source>
        <dbReference type="ARBA" id="ARBA00023157"/>
    </source>
</evidence>
<dbReference type="PROSITE" id="PS50240">
    <property type="entry name" value="TRYPSIN_DOM"/>
    <property type="match status" value="1"/>
</dbReference>
<dbReference type="GO" id="GO:0004252">
    <property type="term" value="F:serine-type endopeptidase activity"/>
    <property type="evidence" value="ECO:0007669"/>
    <property type="project" value="InterPro"/>
</dbReference>
<evidence type="ECO:0000313" key="10">
    <source>
        <dbReference type="RefSeq" id="XP_025414015.1"/>
    </source>
</evidence>
<dbReference type="PROSITE" id="PS50092">
    <property type="entry name" value="TSP1"/>
    <property type="match status" value="1"/>
</dbReference>
<evidence type="ECO:0000256" key="6">
    <source>
        <dbReference type="SAM" id="MobiDB-lite"/>
    </source>
</evidence>
<dbReference type="Pfam" id="PF00089">
    <property type="entry name" value="Trypsin"/>
    <property type="match status" value="1"/>
</dbReference>
<feature type="signal peptide" evidence="7">
    <location>
        <begin position="1"/>
        <end position="23"/>
    </location>
</feature>
<dbReference type="SMART" id="SM00020">
    <property type="entry name" value="Tryp_SPc"/>
    <property type="match status" value="1"/>
</dbReference>
<keyword evidence="3 5" id="KW-0720">Serine protease</keyword>
<evidence type="ECO:0000259" key="8">
    <source>
        <dbReference type="PROSITE" id="PS50240"/>
    </source>
</evidence>
<dbReference type="PROSITE" id="PS00134">
    <property type="entry name" value="TRYPSIN_HIS"/>
    <property type="match status" value="1"/>
</dbReference>
<dbReference type="GeneID" id="112686097"/>
<dbReference type="InterPro" id="IPR009003">
    <property type="entry name" value="Peptidase_S1_PA"/>
</dbReference>
<dbReference type="RefSeq" id="XP_025414015.1">
    <property type="nucleotide sequence ID" value="XM_025558230.1"/>
</dbReference>
<keyword evidence="2 5" id="KW-0378">Hydrolase</keyword>
<keyword evidence="7" id="KW-0732">Signal</keyword>
<dbReference type="InterPro" id="IPR050127">
    <property type="entry name" value="Serine_Proteases_S1"/>
</dbReference>
<dbReference type="InterPro" id="IPR033116">
    <property type="entry name" value="TRYPSIN_SER"/>
</dbReference>
<dbReference type="CDD" id="cd00190">
    <property type="entry name" value="Tryp_SPc"/>
    <property type="match status" value="1"/>
</dbReference>
<dbReference type="PANTHER" id="PTHR24264:SF54">
    <property type="entry name" value="PEPTIDASE S1 DOMAIN-CONTAINING PROTEIN"/>
    <property type="match status" value="1"/>
</dbReference>
<evidence type="ECO:0000256" key="5">
    <source>
        <dbReference type="RuleBase" id="RU363034"/>
    </source>
</evidence>
<dbReference type="Gene3D" id="2.40.10.10">
    <property type="entry name" value="Trypsin-like serine proteases"/>
    <property type="match status" value="1"/>
</dbReference>
<dbReference type="FunFam" id="2.40.10.10:FF:000003">
    <property type="entry name" value="Transmembrane serine protease 3"/>
    <property type="match status" value="1"/>
</dbReference>
<dbReference type="SUPFAM" id="SSF50494">
    <property type="entry name" value="Trypsin-like serine proteases"/>
    <property type="match status" value="1"/>
</dbReference>
<keyword evidence="4" id="KW-1015">Disulfide bond</keyword>
<dbReference type="PROSITE" id="PS00135">
    <property type="entry name" value="TRYPSIN_SER"/>
    <property type="match status" value="1"/>
</dbReference>
<evidence type="ECO:0000256" key="7">
    <source>
        <dbReference type="SAM" id="SignalP"/>
    </source>
</evidence>